<evidence type="ECO:0000259" key="1">
    <source>
        <dbReference type="Pfam" id="PF00899"/>
    </source>
</evidence>
<evidence type="ECO:0000313" key="4">
    <source>
        <dbReference type="Proteomes" id="UP000036513"/>
    </source>
</evidence>
<dbReference type="Gene3D" id="3.40.50.720">
    <property type="entry name" value="NAD(P)-binding Rossmann-like Domain"/>
    <property type="match status" value="1"/>
</dbReference>
<dbReference type="CDD" id="cd01483">
    <property type="entry name" value="E1_enzyme_family"/>
    <property type="match status" value="1"/>
</dbReference>
<dbReference type="STRING" id="37916.MCHLDSM_04743"/>
<sequence length="395" mass="42397">MSSTLISRSPDLCRLRDQGYAVSIVGGHLLVADVPYVTSGRLVARGTLVSELSLAGQVTTNPVADHVVRFIGEMPCHPDGSPLHQLVIDSQPQQIDAQLTTSYTFSHKPATGYPDYFAKMTTYAAILSSRAQAIDPTATAQTYPPVAEDTVDSPMRYLDTAASRAGITAVAARLAVSKVAIIGLGGTGSYVLDFLTKTPIGEIHLFDDDDFLQHNAFRSPGAATLEELRAHPAKVDYHTARYTAMHRKVIPHRVALDESTVEGIDDMEFVFMCIDDGPSKKIIMERCEQRGIPFVDTGIGVNVIDGALSGIVRTTISRPDPTSRAAARSQISLGDVGDDAYHHGVQLAELNAFNAALAVIAFKKTLGFYADLASIDSINYTLATNEMDNVGGEDA</sequence>
<dbReference type="NCBIfam" id="NF004804">
    <property type="entry name" value="PRK06153.1-3"/>
    <property type="match status" value="1"/>
</dbReference>
<dbReference type="SUPFAM" id="SSF69572">
    <property type="entry name" value="Activating enzymes of the ubiquitin-like proteins"/>
    <property type="match status" value="1"/>
</dbReference>
<protein>
    <submittedName>
        <fullName evidence="3">Uncharacterized protein</fullName>
    </submittedName>
</protein>
<dbReference type="SMR" id="A0A0J6VNS4"/>
<dbReference type="InterPro" id="IPR046741">
    <property type="entry name" value="DUF6791"/>
</dbReference>
<name>A0A0J6VNS4_9MYCO</name>
<gene>
    <name evidence="3" type="ORF">MCHLDSM_04743</name>
</gene>
<dbReference type="Proteomes" id="UP000036513">
    <property type="component" value="Unassembled WGS sequence"/>
</dbReference>
<keyword evidence="4" id="KW-1185">Reference proteome</keyword>
<evidence type="ECO:0000259" key="2">
    <source>
        <dbReference type="Pfam" id="PF20590"/>
    </source>
</evidence>
<dbReference type="Pfam" id="PF20590">
    <property type="entry name" value="DUF6791"/>
    <property type="match status" value="1"/>
</dbReference>
<dbReference type="PATRIC" id="fig|37916.4.peg.4746"/>
<dbReference type="InterPro" id="IPR000594">
    <property type="entry name" value="ThiF_NAD_FAD-bd"/>
</dbReference>
<dbReference type="Pfam" id="PF00899">
    <property type="entry name" value="ThiF"/>
    <property type="match status" value="1"/>
</dbReference>
<dbReference type="GO" id="GO:0008641">
    <property type="term" value="F:ubiquitin-like modifier activating enzyme activity"/>
    <property type="evidence" value="ECO:0007669"/>
    <property type="project" value="InterPro"/>
</dbReference>
<accession>A0A0J6VNS4</accession>
<dbReference type="AlphaFoldDB" id="A0A0J6VNS4"/>
<dbReference type="EMBL" id="JYNL01000061">
    <property type="protein sequence ID" value="KMO71108.1"/>
    <property type="molecule type" value="Genomic_DNA"/>
</dbReference>
<evidence type="ECO:0000313" key="3">
    <source>
        <dbReference type="EMBL" id="KMO71108.1"/>
    </source>
</evidence>
<proteinExistence type="predicted"/>
<organism evidence="3 4">
    <name type="scientific">Mycolicibacterium chlorophenolicum</name>
    <dbReference type="NCBI Taxonomy" id="37916"/>
    <lineage>
        <taxon>Bacteria</taxon>
        <taxon>Bacillati</taxon>
        <taxon>Actinomycetota</taxon>
        <taxon>Actinomycetes</taxon>
        <taxon>Mycobacteriales</taxon>
        <taxon>Mycobacteriaceae</taxon>
        <taxon>Mycolicibacterium</taxon>
    </lineage>
</organism>
<dbReference type="NCBIfam" id="NF004805">
    <property type="entry name" value="PRK06153.1-4"/>
    <property type="match status" value="1"/>
</dbReference>
<reference evidence="3 4" key="1">
    <citation type="journal article" date="2015" name="Genome Biol. Evol.">
        <title>Characterization of Three Mycobacterium spp. with Potential Use in Bioremediation by Genome Sequencing and Comparative Genomics.</title>
        <authorList>
            <person name="Das S."/>
            <person name="Pettersson B.M."/>
            <person name="Behra P.R."/>
            <person name="Ramesh M."/>
            <person name="Dasgupta S."/>
            <person name="Bhattacharya A."/>
            <person name="Kirsebom L.A."/>
        </authorList>
    </citation>
    <scope>NUCLEOTIDE SEQUENCE [LARGE SCALE GENOMIC DNA]</scope>
    <source>
        <strain evidence="3 4">DSM 43826</strain>
    </source>
</reference>
<feature type="domain" description="THIF-type NAD/FAD binding fold" evidence="1">
    <location>
        <begin position="172"/>
        <end position="311"/>
    </location>
</feature>
<dbReference type="InterPro" id="IPR035985">
    <property type="entry name" value="Ubiquitin-activating_enz"/>
</dbReference>
<feature type="domain" description="DUF6791" evidence="2">
    <location>
        <begin position="10"/>
        <end position="160"/>
    </location>
</feature>
<comment type="caution">
    <text evidence="3">The sequence shown here is derived from an EMBL/GenBank/DDBJ whole genome shotgun (WGS) entry which is preliminary data.</text>
</comment>